<organism evidence="1 2">
    <name type="scientific">Dendronalium phyllosphericum CENA369</name>
    <dbReference type="NCBI Taxonomy" id="1725256"/>
    <lineage>
        <taxon>Bacteria</taxon>
        <taxon>Bacillati</taxon>
        <taxon>Cyanobacteriota</taxon>
        <taxon>Cyanophyceae</taxon>
        <taxon>Nostocales</taxon>
        <taxon>Nostocaceae</taxon>
        <taxon>Dendronalium</taxon>
        <taxon>Dendronalium phyllosphericum</taxon>
    </lineage>
</organism>
<accession>A0A8J7I827</accession>
<dbReference type="EMBL" id="JAECZA010000030">
    <property type="protein sequence ID" value="MBH8573317.1"/>
    <property type="molecule type" value="Genomic_DNA"/>
</dbReference>
<dbReference type="Proteomes" id="UP000662314">
    <property type="component" value="Unassembled WGS sequence"/>
</dbReference>
<sequence length="95" mass="11354">MRRDCFYPSSTKQKRIREAIDNEPSFKPKILVGTAVIYFQKYTDDWGYKLERKIKTKIVDETPKDKNYQLKVKILVEEKARWVSRSSVIPAEKER</sequence>
<dbReference type="RefSeq" id="WP_214432138.1">
    <property type="nucleotide sequence ID" value="NZ_CAWPUQ010000134.1"/>
</dbReference>
<protein>
    <submittedName>
        <fullName evidence="1">Uncharacterized protein</fullName>
    </submittedName>
</protein>
<keyword evidence="2" id="KW-1185">Reference proteome</keyword>
<gene>
    <name evidence="1" type="ORF">I8752_09885</name>
</gene>
<proteinExistence type="predicted"/>
<evidence type="ECO:0000313" key="1">
    <source>
        <dbReference type="EMBL" id="MBH8573317.1"/>
    </source>
</evidence>
<name>A0A8J7I827_9NOST</name>
<evidence type="ECO:0000313" key="2">
    <source>
        <dbReference type="Proteomes" id="UP000662314"/>
    </source>
</evidence>
<reference evidence="1 2" key="1">
    <citation type="journal article" date="2021" name="Int. J. Syst. Evol. Microbiol.">
        <title>Amazonocrinis nigriterrae gen. nov., sp. nov., Atlanticothrix silvestris gen. nov., sp. nov. and Dendronalium phyllosphericum gen. nov., sp. nov., nostocacean cyanobacteria from Brazilian environments.</title>
        <authorList>
            <person name="Alvarenga D.O."/>
            <person name="Andreote A.P.D."/>
            <person name="Branco L.H.Z."/>
            <person name="Delbaje E."/>
            <person name="Cruz R.B."/>
            <person name="Varani A.M."/>
            <person name="Fiore M.F."/>
        </authorList>
    </citation>
    <scope>NUCLEOTIDE SEQUENCE [LARGE SCALE GENOMIC DNA]</scope>
    <source>
        <strain evidence="1 2">CENA369</strain>
    </source>
</reference>
<dbReference type="AlphaFoldDB" id="A0A8J7I827"/>
<comment type="caution">
    <text evidence="1">The sequence shown here is derived from an EMBL/GenBank/DDBJ whole genome shotgun (WGS) entry which is preliminary data.</text>
</comment>